<dbReference type="Pfam" id="PF13208">
    <property type="entry name" value="TerB_N"/>
    <property type="match status" value="1"/>
</dbReference>
<feature type="compositionally biased region" description="Basic and acidic residues" evidence="1">
    <location>
        <begin position="25"/>
        <end position="79"/>
    </location>
</feature>
<evidence type="ECO:0000313" key="3">
    <source>
        <dbReference type="EMBL" id="AHV97360.1"/>
    </source>
</evidence>
<dbReference type="KEGG" id="psab:PSAB_12180"/>
<proteinExistence type="predicted"/>
<feature type="compositionally biased region" description="Basic and acidic residues" evidence="1">
    <location>
        <begin position="95"/>
        <end position="120"/>
    </location>
</feature>
<dbReference type="Proteomes" id="UP000019772">
    <property type="component" value="Chromosome"/>
</dbReference>
<dbReference type="STRING" id="1268072.PSAB_12180"/>
<dbReference type="InterPro" id="IPR025266">
    <property type="entry name" value="TerB_N"/>
</dbReference>
<gene>
    <name evidence="3" type="ORF">PSAB_12180</name>
</gene>
<name>X4ZL11_9BACL</name>
<evidence type="ECO:0000313" key="4">
    <source>
        <dbReference type="Proteomes" id="UP000019772"/>
    </source>
</evidence>
<keyword evidence="4" id="KW-1185">Reference proteome</keyword>
<dbReference type="RefSeq" id="WP_226991822.1">
    <property type="nucleotide sequence ID" value="NZ_CP004078.1"/>
</dbReference>
<reference evidence="3 4" key="1">
    <citation type="journal article" date="2014" name="PLoS Genet.">
        <title>Comparative Genomic Analysis of N2-Fixing and Non-N2-Fixing Paenibacillus spp.: Organization, Evolution and Expression of the Nitrogen Fixation Genes.</title>
        <authorList>
            <person name="Xie J.B."/>
            <person name="Du Z."/>
            <person name="Bai L."/>
            <person name="Tian C."/>
            <person name="Zhang Y."/>
            <person name="Xie J.Y."/>
            <person name="Wang T."/>
            <person name="Liu X."/>
            <person name="Chen X."/>
            <person name="Cheng Q."/>
            <person name="Chen S."/>
            <person name="Li J."/>
        </authorList>
    </citation>
    <scope>NUCLEOTIDE SEQUENCE [LARGE SCALE GENOMIC DNA]</scope>
    <source>
        <strain evidence="3 4">T27</strain>
    </source>
</reference>
<feature type="domain" description="TerB N-terminal" evidence="2">
    <location>
        <begin position="157"/>
        <end position="356"/>
    </location>
</feature>
<dbReference type="eggNOG" id="ENOG502ZCFF">
    <property type="taxonomic scope" value="Bacteria"/>
</dbReference>
<organism evidence="3 4">
    <name type="scientific">Paenibacillus sabinae T27</name>
    <dbReference type="NCBI Taxonomy" id="1268072"/>
    <lineage>
        <taxon>Bacteria</taxon>
        <taxon>Bacillati</taxon>
        <taxon>Bacillota</taxon>
        <taxon>Bacilli</taxon>
        <taxon>Bacillales</taxon>
        <taxon>Paenibacillaceae</taxon>
        <taxon>Paenibacillus</taxon>
    </lineage>
</organism>
<dbReference type="HOGENOM" id="CLU_023852_0_0_9"/>
<evidence type="ECO:0000256" key="1">
    <source>
        <dbReference type="SAM" id="MobiDB-lite"/>
    </source>
</evidence>
<evidence type="ECO:0000259" key="2">
    <source>
        <dbReference type="Pfam" id="PF13208"/>
    </source>
</evidence>
<dbReference type="AlphaFoldDB" id="X4ZL11"/>
<feature type="compositionally biased region" description="Basic and acidic residues" evidence="1">
    <location>
        <begin position="127"/>
        <end position="138"/>
    </location>
</feature>
<accession>X4ZL11</accession>
<protein>
    <recommendedName>
        <fullName evidence="2">TerB N-terminal domain-containing protein</fullName>
    </recommendedName>
</protein>
<dbReference type="PATRIC" id="fig|1268072.3.peg.2533"/>
<feature type="region of interest" description="Disordered" evidence="1">
    <location>
        <begin position="1"/>
        <end position="158"/>
    </location>
</feature>
<dbReference type="EMBL" id="CP004078">
    <property type="protein sequence ID" value="AHV97360.1"/>
    <property type="molecule type" value="Genomic_DNA"/>
</dbReference>
<sequence length="712" mass="79703">MAYNNEPHFSDLIWEGDEQNMAVPSREDVRAEETKRAAAAEKNRGLNEKSRSKPEGPEQLKLWDLELPDRREEQRRGHSEAFVPQQDKTISAKEGGTRNDVRGDGERERAVTEVETRKEQPSTGRETPSHRNRFEMERTAYPSDRSIGDGESASSKRPVTMESQFVVHARELAGSTQASAEFVKFKSYWPTYGHMTGPQTKWYFYWRNEVRHGRYPETDLSYIFLHVYELINGVGWETPQDGYEQLSRLWEAYRGTFGRLDHYLGGWIADFSFIHKLDIPLREIVVRAKGLGGDLAEIELMRCLASAPEQLTLPALSLMSDYDMTKSKFYAGPGNETLERFVPQVIALVDAYAKRKHGTSLLEMYPPGPPVTRERYLFRSAVYDISLYGYSVLVPVVRISKSPPLRSLITRLLRLAENKLRALMDYRGRLKGIIIDKDIEELVGKFLEREYRKAEREEKGPDIVIDKEKLERLRGDSDVVRNLLTVEESLEALEEKSAYGDWPVVELHDVNGSDGIPPVELLVEGAVQGQHIGADYCEPAGSVGHGEGVSDSRKLEKDLPSTENEAVKEAAAAAVHEGGADSLEAQGERINPQTLVMAPGSDWKAMAETEGGAAAPEAQAEPNMLETTDLMPGSEWEALAQALSPLQREAVLALSGPDGPAELRRLATAHAALPDLLIDEINEIAMDVIGDLLIDGEEISPEYASLLQYLKR</sequence>